<dbReference type="VEuPathDB" id="MicrosporidiaDB:CWI38_1197p0010"/>
<evidence type="ECO:0000313" key="3">
    <source>
        <dbReference type="EMBL" id="TBU11455.1"/>
    </source>
</evidence>
<evidence type="ECO:0000313" key="4">
    <source>
        <dbReference type="Proteomes" id="UP000292282"/>
    </source>
</evidence>
<reference evidence="4 5" key="1">
    <citation type="submission" date="2017-12" db="EMBL/GenBank/DDBJ databases">
        <authorList>
            <person name="Pombert J.-F."/>
            <person name="Haag K.L."/>
            <person name="Ebert D."/>
        </authorList>
    </citation>
    <scope>NUCLEOTIDE SEQUENCE [LARGE SCALE GENOMIC DNA]</scope>
    <source>
        <strain evidence="1">FI-OER-3-3</strain>
        <strain evidence="2">IL-G-3</strain>
    </source>
</reference>
<name>A0A4Q9KT93_9MICR</name>
<dbReference type="VEuPathDB" id="MicrosporidiaDB:CWI38_1731p0020"/>
<dbReference type="Proteomes" id="UP000292362">
    <property type="component" value="Unassembled WGS sequence"/>
</dbReference>
<sequence length="88" mass="10122">MKLSKLNLFIICRNSTLSDDCLSETIIKVPEIKTNSNIRFGRSIPESNVDYEEEKSLNNDINHFLNGLYSTRNVFLENEVIKAINKSE</sequence>
<organism evidence="1 5">
    <name type="scientific">Hamiltosporidium tvaerminnensis</name>
    <dbReference type="NCBI Taxonomy" id="1176355"/>
    <lineage>
        <taxon>Eukaryota</taxon>
        <taxon>Fungi</taxon>
        <taxon>Fungi incertae sedis</taxon>
        <taxon>Microsporidia</taxon>
        <taxon>Dubosqiidae</taxon>
        <taxon>Hamiltosporidium</taxon>
    </lineage>
</organism>
<evidence type="ECO:0000313" key="1">
    <source>
        <dbReference type="EMBL" id="TBT97179.1"/>
    </source>
</evidence>
<evidence type="ECO:0000313" key="5">
    <source>
        <dbReference type="Proteomes" id="UP000292362"/>
    </source>
</evidence>
<protein>
    <submittedName>
        <fullName evidence="1">Uncharacterized protein</fullName>
    </submittedName>
</protein>
<dbReference type="VEuPathDB" id="MicrosporidiaDB:CWI37_2446p0010"/>
<dbReference type="EMBL" id="PITK01001197">
    <property type="protein sequence ID" value="TBU11455.1"/>
    <property type="molecule type" value="Genomic_DNA"/>
</dbReference>
<dbReference type="AlphaFoldDB" id="A0A4Q9KT93"/>
<gene>
    <name evidence="1" type="ORF">CWI37_2446p0010</name>
    <name evidence="3" type="ORF">CWI38_1197p0010</name>
    <name evidence="2" type="ORF">CWI38_1731p0020</name>
</gene>
<dbReference type="EMBL" id="PITK01001731">
    <property type="protein sequence ID" value="TBU10483.1"/>
    <property type="molecule type" value="Genomic_DNA"/>
</dbReference>
<dbReference type="Proteomes" id="UP000292282">
    <property type="component" value="Unassembled WGS sequence"/>
</dbReference>
<accession>A0A4Q9KT93</accession>
<proteinExistence type="predicted"/>
<evidence type="ECO:0000313" key="2">
    <source>
        <dbReference type="EMBL" id="TBU10483.1"/>
    </source>
</evidence>
<dbReference type="EMBL" id="PITJ01002446">
    <property type="protein sequence ID" value="TBT97179.1"/>
    <property type="molecule type" value="Genomic_DNA"/>
</dbReference>
<comment type="caution">
    <text evidence="1">The sequence shown here is derived from an EMBL/GenBank/DDBJ whole genome shotgun (WGS) entry which is preliminary data.</text>
</comment>
<keyword evidence="4" id="KW-1185">Reference proteome</keyword>